<dbReference type="Proteomes" id="UP001059209">
    <property type="component" value="Chromosome"/>
</dbReference>
<protein>
    <submittedName>
        <fullName evidence="1">Uncharacterized protein</fullName>
    </submittedName>
</protein>
<name>A0ABY5Y752_9FLAO</name>
<sequence>MHLPRLLRYFGGTCLKQQDSYALYRFQGSHVVMIHTEEGYRYYEVQSPEKKLEAFDLVVSYMAKMETNPRIPIWDKVFEFYNNLSKDSDLVLIEKYEPAFKTVKKDFNHFHTYLSGSAAMEHPLYTSVAGDSVFEKRFGQGPDKRILFPLYNIQNEVCGYFEDDLEDIRPYGESAMEHGLWYSQIPEKIEALFVFSNPKEAMAFHQRFQLKNAVYPALGSINHTTTRILFQIHRLTKMKKIMLSFTGDSKIAGFVRDLHFISFMEEEFRLRVADGGIQIECKQKDPKAFARFYTHCRDYNEGLRKHFLKHRSILDQHLVNAYSLVLSQDGEQINLRVPLEINALQLMVWSYYKIFLHTTLDILKPKKVDWNLEWEEIPSLQNEGKEVQVEEYRIAQ</sequence>
<dbReference type="EMBL" id="CP104205">
    <property type="protein sequence ID" value="UWX54300.1"/>
    <property type="molecule type" value="Genomic_DNA"/>
</dbReference>
<organism evidence="1 2">
    <name type="scientific">Maribacter litopenaei</name>
    <dbReference type="NCBI Taxonomy" id="2976127"/>
    <lineage>
        <taxon>Bacteria</taxon>
        <taxon>Pseudomonadati</taxon>
        <taxon>Bacteroidota</taxon>
        <taxon>Flavobacteriia</taxon>
        <taxon>Flavobacteriales</taxon>
        <taxon>Flavobacteriaceae</taxon>
        <taxon>Maribacter</taxon>
    </lineage>
</organism>
<gene>
    <name evidence="1" type="ORF">NYZ99_15280</name>
</gene>
<accession>A0ABY5Y752</accession>
<dbReference type="RefSeq" id="WP_260572133.1">
    <property type="nucleotide sequence ID" value="NZ_CP104205.1"/>
</dbReference>
<reference evidence="1" key="1">
    <citation type="submission" date="2022-09" db="EMBL/GenBank/DDBJ databases">
        <title>Maribacter litopenaei sp. nov., isolated from the intestinal tract of the Pacific White Shrimp, Litopenaeus vannamei.</title>
        <authorList>
            <person name="Kim S.Y."/>
            <person name="Hwang C.Y."/>
        </authorList>
    </citation>
    <scope>NUCLEOTIDE SEQUENCE</scope>
    <source>
        <strain evidence="1">HL-LV01</strain>
    </source>
</reference>
<evidence type="ECO:0000313" key="2">
    <source>
        <dbReference type="Proteomes" id="UP001059209"/>
    </source>
</evidence>
<proteinExistence type="predicted"/>
<keyword evidence="2" id="KW-1185">Reference proteome</keyword>
<evidence type="ECO:0000313" key="1">
    <source>
        <dbReference type="EMBL" id="UWX54300.1"/>
    </source>
</evidence>